<evidence type="ECO:0000313" key="2">
    <source>
        <dbReference type="Proteomes" id="UP000216024"/>
    </source>
</evidence>
<comment type="caution">
    <text evidence="1">The sequence shown here is derived from an EMBL/GenBank/DDBJ whole genome shotgun (WGS) entry which is preliminary data.</text>
</comment>
<gene>
    <name evidence="1" type="ORF">CCE28_21625</name>
</gene>
<feature type="non-terminal residue" evidence="1">
    <location>
        <position position="86"/>
    </location>
</feature>
<organism evidence="1 2">
    <name type="scientific">Anaeromicrobium sediminis</name>
    <dbReference type="NCBI Taxonomy" id="1478221"/>
    <lineage>
        <taxon>Bacteria</taxon>
        <taxon>Bacillati</taxon>
        <taxon>Bacillota</taxon>
        <taxon>Clostridia</taxon>
        <taxon>Peptostreptococcales</taxon>
        <taxon>Thermotaleaceae</taxon>
        <taxon>Anaeromicrobium</taxon>
    </lineage>
</organism>
<keyword evidence="2" id="KW-1185">Reference proteome</keyword>
<protein>
    <submittedName>
        <fullName evidence="1">Uncharacterized protein</fullName>
    </submittedName>
</protein>
<name>A0A267M8A7_9FIRM</name>
<evidence type="ECO:0000313" key="1">
    <source>
        <dbReference type="EMBL" id="PAB55687.1"/>
    </source>
</evidence>
<dbReference type="AlphaFoldDB" id="A0A267M8A7"/>
<sequence>MRRWTIREMYLAFLAISLLLFGAYSVFFSHETDDYSSIIYKTDSNIVKTEQIIKSPLTFKVYTKDNPDQFYFATFTEAVGYQSTIE</sequence>
<dbReference type="Proteomes" id="UP000216024">
    <property type="component" value="Unassembled WGS sequence"/>
</dbReference>
<accession>A0A267M8A7</accession>
<dbReference type="EMBL" id="NIBG01000048">
    <property type="protein sequence ID" value="PAB55687.1"/>
    <property type="molecule type" value="Genomic_DNA"/>
</dbReference>
<dbReference type="RefSeq" id="WP_141228416.1">
    <property type="nucleotide sequence ID" value="NZ_NIBG01000048.1"/>
</dbReference>
<reference evidence="1 2" key="1">
    <citation type="submission" date="2017-06" db="EMBL/GenBank/DDBJ databases">
        <title>Draft genome sequence of anaerobic fermentative bacterium Anaeromicrobium sediminis DY2726D isolated from West Pacific Ocean sediments.</title>
        <authorList>
            <person name="Zeng X."/>
        </authorList>
    </citation>
    <scope>NUCLEOTIDE SEQUENCE [LARGE SCALE GENOMIC DNA]</scope>
    <source>
        <strain evidence="1 2">DY2726D</strain>
    </source>
</reference>
<proteinExistence type="predicted"/>